<reference evidence="11 12" key="1">
    <citation type="submission" date="2024-07" db="EMBL/GenBank/DDBJ databases">
        <title>Section-level genome sequencing and comparative genomics of Aspergillus sections Usti and Cavernicolus.</title>
        <authorList>
            <consortium name="Lawrence Berkeley National Laboratory"/>
            <person name="Nybo J.L."/>
            <person name="Vesth T.C."/>
            <person name="Theobald S."/>
            <person name="Frisvad J.C."/>
            <person name="Larsen T.O."/>
            <person name="Kjaerboelling I."/>
            <person name="Rothschild-Mancinelli K."/>
            <person name="Lyhne E.K."/>
            <person name="Kogle M.E."/>
            <person name="Barry K."/>
            <person name="Clum A."/>
            <person name="Na H."/>
            <person name="Ledsgaard L."/>
            <person name="Lin J."/>
            <person name="Lipzen A."/>
            <person name="Kuo A."/>
            <person name="Riley R."/>
            <person name="Mondo S."/>
            <person name="Labutti K."/>
            <person name="Haridas S."/>
            <person name="Pangalinan J."/>
            <person name="Salamov A.A."/>
            <person name="Simmons B.A."/>
            <person name="Magnuson J.K."/>
            <person name="Chen J."/>
            <person name="Drula E."/>
            <person name="Henrissat B."/>
            <person name="Wiebenga A."/>
            <person name="Lubbers R.J."/>
            <person name="Gomes A.C."/>
            <person name="Makela M.R."/>
            <person name="Stajich J."/>
            <person name="Grigoriev I.V."/>
            <person name="Mortensen U.H."/>
            <person name="De Vries R.P."/>
            <person name="Baker S.E."/>
            <person name="Andersen M.R."/>
        </authorList>
    </citation>
    <scope>NUCLEOTIDE SEQUENCE [LARGE SCALE GENOMIC DNA]</scope>
    <source>
        <strain evidence="11 12">CBS 588.65</strain>
    </source>
</reference>
<evidence type="ECO:0000256" key="7">
    <source>
        <dbReference type="ARBA" id="ARBA00032824"/>
    </source>
</evidence>
<protein>
    <recommendedName>
        <fullName evidence="1">thioredoxin-dependent peroxiredoxin</fullName>
        <ecNumber evidence="1">1.11.1.24</ecNumber>
    </recommendedName>
    <alternativeName>
        <fullName evidence="7">Thioredoxin peroxidase</fullName>
    </alternativeName>
</protein>
<dbReference type="InterPro" id="IPR013766">
    <property type="entry name" value="Thioredoxin_domain"/>
</dbReference>
<dbReference type="EC" id="1.11.1.24" evidence="1"/>
<evidence type="ECO:0000256" key="2">
    <source>
        <dbReference type="ARBA" id="ARBA00022559"/>
    </source>
</evidence>
<keyword evidence="5" id="KW-1015">Disulfide bond</keyword>
<comment type="caution">
    <text evidence="11">The sequence shown here is derived from an EMBL/GenBank/DDBJ whole genome shotgun (WGS) entry which is preliminary data.</text>
</comment>
<keyword evidence="4" id="KW-0560">Oxidoreductase</keyword>
<gene>
    <name evidence="11" type="ORF">BJX63DRAFT_432750</name>
</gene>
<keyword evidence="3" id="KW-0049">Antioxidant</keyword>
<dbReference type="Gene3D" id="3.40.30.10">
    <property type="entry name" value="Glutaredoxin"/>
    <property type="match status" value="1"/>
</dbReference>
<name>A0ABR4HA33_9EURO</name>
<sequence>MSLFDQISAVVAKMSDVIPEAPRKTILDTKVAFEESFDHSAAIQPGQALPGFTLPNAVCEVVSSADLLAAGPLLITFYRGSWCPFCNLAVASLQKHLDQFKARGVSLVAITPELPDFSLSMTEKHNLQFHVLTDADNKYAEALGLLWRMPDALRLVFESAGKDLKVHHGNDEFSVPVPATILVDKAGVVRQAFVEPDYMKRAEPQAILGWIDALEE</sequence>
<comment type="similarity">
    <text evidence="8">Belongs to the peroxiredoxin family. BCP/PrxQ subfamily.</text>
</comment>
<proteinExistence type="inferred from homology"/>
<accession>A0ABR4HA33</accession>
<dbReference type="InterPro" id="IPR036249">
    <property type="entry name" value="Thioredoxin-like_sf"/>
</dbReference>
<comment type="catalytic activity">
    <reaction evidence="9">
        <text>a hydroperoxide + [thioredoxin]-dithiol = an alcohol + [thioredoxin]-disulfide + H2O</text>
        <dbReference type="Rhea" id="RHEA:62620"/>
        <dbReference type="Rhea" id="RHEA-COMP:10698"/>
        <dbReference type="Rhea" id="RHEA-COMP:10700"/>
        <dbReference type="ChEBI" id="CHEBI:15377"/>
        <dbReference type="ChEBI" id="CHEBI:29950"/>
        <dbReference type="ChEBI" id="CHEBI:30879"/>
        <dbReference type="ChEBI" id="CHEBI:35924"/>
        <dbReference type="ChEBI" id="CHEBI:50058"/>
        <dbReference type="EC" id="1.11.1.24"/>
    </reaction>
</comment>
<organism evidence="11 12">
    <name type="scientific">Aspergillus granulosus</name>
    <dbReference type="NCBI Taxonomy" id="176169"/>
    <lineage>
        <taxon>Eukaryota</taxon>
        <taxon>Fungi</taxon>
        <taxon>Dikarya</taxon>
        <taxon>Ascomycota</taxon>
        <taxon>Pezizomycotina</taxon>
        <taxon>Eurotiomycetes</taxon>
        <taxon>Eurotiomycetidae</taxon>
        <taxon>Eurotiales</taxon>
        <taxon>Aspergillaceae</taxon>
        <taxon>Aspergillus</taxon>
        <taxon>Aspergillus subgen. Nidulantes</taxon>
    </lineage>
</organism>
<evidence type="ECO:0000256" key="9">
    <source>
        <dbReference type="ARBA" id="ARBA00049091"/>
    </source>
</evidence>
<evidence type="ECO:0000256" key="3">
    <source>
        <dbReference type="ARBA" id="ARBA00022862"/>
    </source>
</evidence>
<dbReference type="PANTHER" id="PTHR42801:SF7">
    <property type="entry name" value="SLL1159 PROTEIN"/>
    <property type="match status" value="1"/>
</dbReference>
<dbReference type="SUPFAM" id="SSF52833">
    <property type="entry name" value="Thioredoxin-like"/>
    <property type="match status" value="1"/>
</dbReference>
<evidence type="ECO:0000256" key="8">
    <source>
        <dbReference type="ARBA" id="ARBA00038489"/>
    </source>
</evidence>
<dbReference type="InterPro" id="IPR000866">
    <property type="entry name" value="AhpC/TSA"/>
</dbReference>
<dbReference type="CDD" id="cd02970">
    <property type="entry name" value="PRX_like2"/>
    <property type="match status" value="1"/>
</dbReference>
<keyword evidence="12" id="KW-1185">Reference proteome</keyword>
<dbReference type="EMBL" id="JBFXLT010000049">
    <property type="protein sequence ID" value="KAL2812305.1"/>
    <property type="molecule type" value="Genomic_DNA"/>
</dbReference>
<dbReference type="PANTHER" id="PTHR42801">
    <property type="entry name" value="THIOREDOXIN-DEPENDENT PEROXIDE REDUCTASE"/>
    <property type="match status" value="1"/>
</dbReference>
<dbReference type="InterPro" id="IPR050924">
    <property type="entry name" value="Peroxiredoxin_BCP/PrxQ"/>
</dbReference>
<evidence type="ECO:0000313" key="11">
    <source>
        <dbReference type="EMBL" id="KAL2812305.1"/>
    </source>
</evidence>
<evidence type="ECO:0000256" key="4">
    <source>
        <dbReference type="ARBA" id="ARBA00023002"/>
    </source>
</evidence>
<dbReference type="Proteomes" id="UP001610334">
    <property type="component" value="Unassembled WGS sequence"/>
</dbReference>
<evidence type="ECO:0000313" key="12">
    <source>
        <dbReference type="Proteomes" id="UP001610334"/>
    </source>
</evidence>
<dbReference type="Pfam" id="PF00578">
    <property type="entry name" value="AhpC-TSA"/>
    <property type="match status" value="1"/>
</dbReference>
<keyword evidence="6" id="KW-0676">Redox-active center</keyword>
<keyword evidence="2" id="KW-0575">Peroxidase</keyword>
<feature type="domain" description="Thioredoxin" evidence="10">
    <location>
        <begin position="43"/>
        <end position="216"/>
    </location>
</feature>
<evidence type="ECO:0000256" key="5">
    <source>
        <dbReference type="ARBA" id="ARBA00023157"/>
    </source>
</evidence>
<dbReference type="PROSITE" id="PS51352">
    <property type="entry name" value="THIOREDOXIN_2"/>
    <property type="match status" value="1"/>
</dbReference>
<evidence type="ECO:0000259" key="10">
    <source>
        <dbReference type="PROSITE" id="PS51352"/>
    </source>
</evidence>
<evidence type="ECO:0000256" key="6">
    <source>
        <dbReference type="ARBA" id="ARBA00023284"/>
    </source>
</evidence>
<evidence type="ECO:0000256" key="1">
    <source>
        <dbReference type="ARBA" id="ARBA00013017"/>
    </source>
</evidence>